<dbReference type="AlphaFoldDB" id="A0A0B0IEA4"/>
<organism evidence="1 2">
    <name type="scientific">Halalkalibacter okhensis</name>
    <dbReference type="NCBI Taxonomy" id="333138"/>
    <lineage>
        <taxon>Bacteria</taxon>
        <taxon>Bacillati</taxon>
        <taxon>Bacillota</taxon>
        <taxon>Bacilli</taxon>
        <taxon>Bacillales</taxon>
        <taxon>Bacillaceae</taxon>
        <taxon>Halalkalibacter</taxon>
    </lineage>
</organism>
<evidence type="ECO:0000313" key="2">
    <source>
        <dbReference type="Proteomes" id="UP000030832"/>
    </source>
</evidence>
<protein>
    <recommendedName>
        <fullName evidence="3">Cell shape determination protein CcmA</fullName>
    </recommendedName>
</protein>
<dbReference type="Proteomes" id="UP000030832">
    <property type="component" value="Unassembled WGS sequence"/>
</dbReference>
<dbReference type="RefSeq" id="WP_034633806.1">
    <property type="nucleotide sequence ID" value="NZ_JRJU01000056.1"/>
</dbReference>
<evidence type="ECO:0008006" key="3">
    <source>
        <dbReference type="Google" id="ProtNLM"/>
    </source>
</evidence>
<keyword evidence="2" id="KW-1185">Reference proteome</keyword>
<accession>A0A0B0IEA4</accession>
<comment type="caution">
    <text evidence="1">The sequence shown here is derived from an EMBL/GenBank/DDBJ whole genome shotgun (WGS) entry which is preliminary data.</text>
</comment>
<name>A0A0B0IEA4_9BACI</name>
<dbReference type="EMBL" id="JRJU01000056">
    <property type="protein sequence ID" value="KHF38011.1"/>
    <property type="molecule type" value="Genomic_DNA"/>
</dbReference>
<sequence length="85" mass="9217">MNMISTNGQEEDMVIECDTLLTGTFNGNLTVLPGAKLCLDALLHGDLYLKKNSIVTIQSTIVGNIYNEGARVELMGLVEGEMIEV</sequence>
<reference evidence="1 2" key="1">
    <citation type="submission" date="2014-09" db="EMBL/GenBank/DDBJ databases">
        <title>Genome sequencing and annotation of Bacillus Okhensis strain Kh10-101T.</title>
        <authorList>
            <person name="Prakash J.S."/>
        </authorList>
    </citation>
    <scope>NUCLEOTIDE SEQUENCE [LARGE SCALE GENOMIC DNA]</scope>
    <source>
        <strain evidence="2">Kh10-101T</strain>
    </source>
</reference>
<gene>
    <name evidence="1" type="ORF">LQ50_23985</name>
</gene>
<dbReference type="STRING" id="333138.LQ50_23985"/>
<proteinExistence type="predicted"/>
<evidence type="ECO:0000313" key="1">
    <source>
        <dbReference type="EMBL" id="KHF38011.1"/>
    </source>
</evidence>
<dbReference type="eggNOG" id="ENOG5030DMW">
    <property type="taxonomic scope" value="Bacteria"/>
</dbReference>
<dbReference type="OrthoDB" id="7510721at2"/>